<dbReference type="GO" id="GO:0005524">
    <property type="term" value="F:ATP binding"/>
    <property type="evidence" value="ECO:0007669"/>
    <property type="project" value="UniProtKB-KW"/>
</dbReference>
<dbReference type="InterPro" id="IPR014746">
    <property type="entry name" value="Gln_synth/guanido_kin_cat_dom"/>
</dbReference>
<evidence type="ECO:0000313" key="10">
    <source>
        <dbReference type="Proteomes" id="UP000241890"/>
    </source>
</evidence>
<keyword evidence="4" id="KW-0067">ATP-binding</keyword>
<evidence type="ECO:0000256" key="6">
    <source>
        <dbReference type="RuleBase" id="RU000384"/>
    </source>
</evidence>
<organism evidence="9 10">
    <name type="scientific">Hondaea fermentalgiana</name>
    <dbReference type="NCBI Taxonomy" id="2315210"/>
    <lineage>
        <taxon>Eukaryota</taxon>
        <taxon>Sar</taxon>
        <taxon>Stramenopiles</taxon>
        <taxon>Bigyra</taxon>
        <taxon>Labyrinthulomycetes</taxon>
        <taxon>Thraustochytrida</taxon>
        <taxon>Thraustochytriidae</taxon>
        <taxon>Hondaea</taxon>
    </lineage>
</organism>
<dbReference type="SMART" id="SM01230">
    <property type="entry name" value="Gln-synt_C"/>
    <property type="match status" value="1"/>
</dbReference>
<comment type="caution">
    <text evidence="9">The sequence shown here is derived from an EMBL/GenBank/DDBJ whole genome shotgun (WGS) entry which is preliminary data.</text>
</comment>
<keyword evidence="2" id="KW-0436">Ligase</keyword>
<dbReference type="SUPFAM" id="SSF54368">
    <property type="entry name" value="Glutamine synthetase, N-terminal domain"/>
    <property type="match status" value="1"/>
</dbReference>
<dbReference type="SUPFAM" id="SSF55931">
    <property type="entry name" value="Glutamine synthetase/guanido kinase"/>
    <property type="match status" value="1"/>
</dbReference>
<feature type="domain" description="GS catalytic" evidence="8">
    <location>
        <begin position="145"/>
        <end position="495"/>
    </location>
</feature>
<dbReference type="AlphaFoldDB" id="A0A2R5GUW0"/>
<dbReference type="GO" id="GO:0004356">
    <property type="term" value="F:glutamine synthetase activity"/>
    <property type="evidence" value="ECO:0007669"/>
    <property type="project" value="InterPro"/>
</dbReference>
<dbReference type="GO" id="GO:0006542">
    <property type="term" value="P:glutamine biosynthetic process"/>
    <property type="evidence" value="ECO:0007669"/>
    <property type="project" value="InterPro"/>
</dbReference>
<gene>
    <name evidence="9" type="ORF">FCC1311_103322</name>
</gene>
<keyword evidence="10" id="KW-1185">Reference proteome</keyword>
<evidence type="ECO:0000256" key="2">
    <source>
        <dbReference type="ARBA" id="ARBA00022598"/>
    </source>
</evidence>
<evidence type="ECO:0000259" key="7">
    <source>
        <dbReference type="PROSITE" id="PS51986"/>
    </source>
</evidence>
<accession>A0A2R5GUW0</accession>
<evidence type="ECO:0000256" key="1">
    <source>
        <dbReference type="ARBA" id="ARBA00009897"/>
    </source>
</evidence>
<dbReference type="InParanoid" id="A0A2R5GUW0"/>
<dbReference type="InterPro" id="IPR036651">
    <property type="entry name" value="Gln_synt_N_sf"/>
</dbReference>
<dbReference type="InterPro" id="IPR008146">
    <property type="entry name" value="Gln_synth_cat_dom"/>
</dbReference>
<proteinExistence type="inferred from homology"/>
<keyword evidence="3" id="KW-0547">Nucleotide-binding</keyword>
<evidence type="ECO:0000256" key="3">
    <source>
        <dbReference type="ARBA" id="ARBA00022741"/>
    </source>
</evidence>
<feature type="domain" description="GS beta-grasp" evidence="7">
    <location>
        <begin position="41"/>
        <end position="137"/>
    </location>
</feature>
<dbReference type="GO" id="GO:0006576">
    <property type="term" value="P:biogenic amine metabolic process"/>
    <property type="evidence" value="ECO:0007669"/>
    <property type="project" value="UniProtKB-ARBA"/>
</dbReference>
<evidence type="ECO:0000259" key="8">
    <source>
        <dbReference type="PROSITE" id="PS51987"/>
    </source>
</evidence>
<sequence>MFAMRRAGARSLAAGKLHARNLGSAVSEAKLSEVERKLEDGNVDTVIVGFTDLYGRLMGKRYNKSDFLANVVRSGAHSCGYLFCVDVPMNPLPGFKFASWEAGYGDCHLVPDLDSLTVCAWNKGTAIVQCDVHATDSHELVPIAPRSILRNQLKRLESLTFNEGKSSAEQIGVVNAASELEHYLFEDSYREAHEKGYAGVKPAGYYSEDYHILQGYRTEPFHREVRRMLEKSGVPVENSKGETGIGQHEVNVRFDEMLRMADRHMIFKQAMKEIAESQGRSVTFMAKPFDTDAGSSCHIHCSVFNNEGSNLFYGDDTLDSIEKCSPIFKSFLAGWIEHTPELFALYAPTVNSYKRFQSGSWAPTATAWGKDNRTAGFRVVGSGQALRIECRLPGADVNVYLAFAAAIASGLDGIERGLQPPPILEGDGYKAASDAVRKPPATLGEAARAFAKSDFVRNTFGAEVQEHYAHFYALEQQAYDQAVTDWERKRYFEQI</sequence>
<dbReference type="OrthoDB" id="77835at2759"/>
<reference evidence="9 10" key="1">
    <citation type="submission" date="2017-12" db="EMBL/GenBank/DDBJ databases">
        <title>Sequencing, de novo assembly and annotation of complete genome of a new Thraustochytrid species, strain FCC1311.</title>
        <authorList>
            <person name="Sedici K."/>
            <person name="Godart F."/>
            <person name="Aiese Cigliano R."/>
            <person name="Sanseverino W."/>
            <person name="Barakat M."/>
            <person name="Ortet P."/>
            <person name="Marechal E."/>
            <person name="Cagnac O."/>
            <person name="Amato A."/>
        </authorList>
    </citation>
    <scope>NUCLEOTIDE SEQUENCE [LARGE SCALE GENOMIC DNA]</scope>
</reference>
<dbReference type="PANTHER" id="PTHR43785:SF12">
    <property type="entry name" value="TYPE-1 GLUTAMINE SYNTHETASE 2"/>
    <property type="match status" value="1"/>
</dbReference>
<dbReference type="Gene3D" id="3.10.20.70">
    <property type="entry name" value="Glutamine synthetase, N-terminal domain"/>
    <property type="match status" value="1"/>
</dbReference>
<evidence type="ECO:0000313" key="9">
    <source>
        <dbReference type="EMBL" id="GBG34109.1"/>
    </source>
</evidence>
<dbReference type="Pfam" id="PF00120">
    <property type="entry name" value="Gln-synt_C"/>
    <property type="match status" value="1"/>
</dbReference>
<comment type="similarity">
    <text evidence="1 5 6">Belongs to the glutamine synthetase family.</text>
</comment>
<dbReference type="EMBL" id="BEYU01000180">
    <property type="protein sequence ID" value="GBG34109.1"/>
    <property type="molecule type" value="Genomic_DNA"/>
</dbReference>
<dbReference type="Proteomes" id="UP000241890">
    <property type="component" value="Unassembled WGS sequence"/>
</dbReference>
<dbReference type="PROSITE" id="PS51987">
    <property type="entry name" value="GS_CATALYTIC"/>
    <property type="match status" value="1"/>
</dbReference>
<dbReference type="PROSITE" id="PS51986">
    <property type="entry name" value="GS_BETA_GRASP"/>
    <property type="match status" value="1"/>
</dbReference>
<dbReference type="InterPro" id="IPR008147">
    <property type="entry name" value="Gln_synt_N"/>
</dbReference>
<evidence type="ECO:0000256" key="4">
    <source>
        <dbReference type="ARBA" id="ARBA00022840"/>
    </source>
</evidence>
<evidence type="ECO:0000256" key="5">
    <source>
        <dbReference type="PROSITE-ProRule" id="PRU01330"/>
    </source>
</evidence>
<dbReference type="PANTHER" id="PTHR43785">
    <property type="entry name" value="GAMMA-GLUTAMYLPUTRESCINE SYNTHETASE"/>
    <property type="match status" value="1"/>
</dbReference>
<dbReference type="FunFam" id="3.30.590.10:FF:000005">
    <property type="entry name" value="Probable glutamine synthetase"/>
    <property type="match status" value="1"/>
</dbReference>
<name>A0A2R5GUW0_9STRA</name>
<protein>
    <submittedName>
        <fullName evidence="9">Type-1 glutamine synthetase 2</fullName>
    </submittedName>
</protein>
<dbReference type="Gene3D" id="3.30.590.10">
    <property type="entry name" value="Glutamine synthetase/guanido kinase, catalytic domain"/>
    <property type="match status" value="1"/>
</dbReference>